<dbReference type="Pfam" id="PF03872">
    <property type="entry name" value="RseA_N"/>
    <property type="match status" value="1"/>
</dbReference>
<protein>
    <recommendedName>
        <fullName evidence="2">Anti sigma-E protein RseA N-terminal domain-containing protein</fullName>
    </recommendedName>
</protein>
<reference evidence="3 4" key="1">
    <citation type="submission" date="2013-09" db="EMBL/GenBank/DDBJ databases">
        <title>Genome sequencing of Arenimonas composti.</title>
        <authorList>
            <person name="Chen F."/>
            <person name="Wang G."/>
        </authorList>
    </citation>
    <scope>NUCLEOTIDE SEQUENCE [LARGE SCALE GENOMIC DNA]</scope>
    <source>
        <strain evidence="3 4">TR7-09</strain>
    </source>
</reference>
<dbReference type="GO" id="GO:0016989">
    <property type="term" value="F:sigma factor antagonist activity"/>
    <property type="evidence" value="ECO:0007669"/>
    <property type="project" value="InterPro"/>
</dbReference>
<dbReference type="InterPro" id="IPR005572">
    <property type="entry name" value="Anti-sigma_E_RseA_N"/>
</dbReference>
<dbReference type="EMBL" id="AWXU01000044">
    <property type="protein sequence ID" value="KFN49008.1"/>
    <property type="molecule type" value="Genomic_DNA"/>
</dbReference>
<feature type="region of interest" description="Disordered" evidence="1">
    <location>
        <begin position="205"/>
        <end position="245"/>
    </location>
</feature>
<dbReference type="SUPFAM" id="SSF89069">
    <property type="entry name" value="N-terminal, cytoplasmic domain of anti-sigmaE factor RseA"/>
    <property type="match status" value="1"/>
</dbReference>
<name>A0A091B8Q7_9GAMM</name>
<evidence type="ECO:0000256" key="1">
    <source>
        <dbReference type="SAM" id="MobiDB-lite"/>
    </source>
</evidence>
<dbReference type="eggNOG" id="COG5662">
    <property type="taxonomic scope" value="Bacteria"/>
</dbReference>
<gene>
    <name evidence="3" type="ORF">P873_12750</name>
</gene>
<evidence type="ECO:0000313" key="3">
    <source>
        <dbReference type="EMBL" id="KFN49008.1"/>
    </source>
</evidence>
<feature type="compositionally biased region" description="Polar residues" evidence="1">
    <location>
        <begin position="235"/>
        <end position="245"/>
    </location>
</feature>
<keyword evidence="4" id="KW-1185">Reference proteome</keyword>
<dbReference type="InterPro" id="IPR036147">
    <property type="entry name" value="Anti-sigma_E_RseA_N_sf"/>
</dbReference>
<dbReference type="Proteomes" id="UP000029391">
    <property type="component" value="Unassembled WGS sequence"/>
</dbReference>
<feature type="compositionally biased region" description="Low complexity" evidence="1">
    <location>
        <begin position="122"/>
        <end position="161"/>
    </location>
</feature>
<dbReference type="CDD" id="cd16328">
    <property type="entry name" value="RseA_N"/>
    <property type="match status" value="1"/>
</dbReference>
<organism evidence="3 4">
    <name type="scientific">Arenimonas composti TR7-09 = DSM 18010</name>
    <dbReference type="NCBI Taxonomy" id="1121013"/>
    <lineage>
        <taxon>Bacteria</taxon>
        <taxon>Pseudomonadati</taxon>
        <taxon>Pseudomonadota</taxon>
        <taxon>Gammaproteobacteria</taxon>
        <taxon>Lysobacterales</taxon>
        <taxon>Lysobacteraceae</taxon>
        <taxon>Arenimonas</taxon>
    </lineage>
</organism>
<accession>A0A091B8Q7</accession>
<comment type="caution">
    <text evidence="3">The sequence shown here is derived from an EMBL/GenBank/DDBJ whole genome shotgun (WGS) entry which is preliminary data.</text>
</comment>
<dbReference type="RefSeq" id="WP_026816222.1">
    <property type="nucleotide sequence ID" value="NZ_AUFF01000001.1"/>
</dbReference>
<dbReference type="PANTHER" id="PTHR38104">
    <property type="match status" value="1"/>
</dbReference>
<feature type="region of interest" description="Disordered" evidence="1">
    <location>
        <begin position="122"/>
        <end position="163"/>
    </location>
</feature>
<evidence type="ECO:0000259" key="2">
    <source>
        <dbReference type="Pfam" id="PF03872"/>
    </source>
</evidence>
<dbReference type="InterPro" id="IPR052383">
    <property type="entry name" value="Anti-sigma-E_RseA-like"/>
</dbReference>
<dbReference type="STRING" id="1121013.GCA_000426365_00760"/>
<dbReference type="PANTHER" id="PTHR38104:SF1">
    <property type="entry name" value="ANTI-SIGMA-E FACTOR RSEA"/>
    <property type="match status" value="1"/>
</dbReference>
<dbReference type="OrthoDB" id="5298512at2"/>
<dbReference type="Gene3D" id="1.10.10.880">
    <property type="entry name" value="Anti sigma-E protein RseA, N-terminal domain"/>
    <property type="match status" value="1"/>
</dbReference>
<feature type="compositionally biased region" description="Pro residues" evidence="1">
    <location>
        <begin position="211"/>
        <end position="225"/>
    </location>
</feature>
<sequence>MSEVLDPALREQLSAWMDGGLAPDEARFLQRRLDHDPQLRAQWERWQLARAVLRGERVRTVSVAGAVARQLAMETAATAPASAAARRPLRSGLLPRTNFERGLAAAAAVAFAVMLWPGEQAPSAEPAAGPAIAAAPATTPTTSPLSRPPAARTPTPLLPAAVGTPTLTDIRDLPLAEGLPLQSWPRTLAPNAPVVAGAMLRLPPAADLPAPVTPLPSSPPPPPPDAVENGRGRDATTSTTPRRER</sequence>
<dbReference type="AlphaFoldDB" id="A0A091B8Q7"/>
<evidence type="ECO:0000313" key="4">
    <source>
        <dbReference type="Proteomes" id="UP000029391"/>
    </source>
</evidence>
<feature type="domain" description="Anti sigma-E protein RseA N-terminal" evidence="2">
    <location>
        <begin position="10"/>
        <end position="88"/>
    </location>
</feature>
<proteinExistence type="predicted"/>